<keyword evidence="3" id="KW-0804">Transcription</keyword>
<dbReference type="GeneID" id="25988683"/>
<dbReference type="AlphaFoldDB" id="J6EP78"/>
<comment type="caution">
    <text evidence="6">The sequence shown here is derived from an EMBL/GenBank/DDBJ whole genome shotgun (WGS) entry which is preliminary data.</text>
</comment>
<feature type="compositionally biased region" description="Polar residues" evidence="4">
    <location>
        <begin position="88"/>
        <end position="130"/>
    </location>
</feature>
<protein>
    <recommendedName>
        <fullName evidence="5">NOT2/NOT3/NOT5 C-terminal domain-containing protein</fullName>
    </recommendedName>
</protein>
<dbReference type="PANTHER" id="PTHR23326">
    <property type="entry name" value="CCR4 NOT-RELATED"/>
    <property type="match status" value="1"/>
</dbReference>
<feature type="compositionally biased region" description="Low complexity" evidence="4">
    <location>
        <begin position="465"/>
        <end position="476"/>
    </location>
</feature>
<evidence type="ECO:0000256" key="1">
    <source>
        <dbReference type="ARBA" id="ARBA00007682"/>
    </source>
</evidence>
<keyword evidence="2" id="KW-0805">Transcription regulation</keyword>
<evidence type="ECO:0000259" key="5">
    <source>
        <dbReference type="Pfam" id="PF04153"/>
    </source>
</evidence>
<dbReference type="InterPro" id="IPR040168">
    <property type="entry name" value="Not2/3/5"/>
</dbReference>
<evidence type="ECO:0000256" key="4">
    <source>
        <dbReference type="SAM" id="MobiDB-lite"/>
    </source>
</evidence>
<proteinExistence type="inferred from homology"/>
<feature type="domain" description="NOT2/NOT3/NOT5 C-terminal" evidence="5">
    <location>
        <begin position="296"/>
        <end position="427"/>
    </location>
</feature>
<sequence length="476" mass="50378">MNRQGGQPRQTVLPAGYRSATGAPPSQPSGANGMYYASAGHGGAAGSGQGGRGGIMGQQQGLQGNFPPSSGLGRAGPPGFGGRAATLGSMNQSHGHSQHGNTNSSFATQSQSQGGSNDANLHQMFMQQHMEQGLGAPPPPPGLAGPGSSSAQPNGVSGEGLRDDFPALGEKGQRMVNMLKMGGPGQGQPGSPQSHLNGPPSSQSNTATSSNPQMGAATARPPSTTESWTRQSPSRQNEPLVRPVQQILSSPVDKWGLKALLYEIRTQMGKGDRGMLMFGEDLQELGMDIQSSDPLYSTFVTPWVDPTSMQHPPQIEDMFVIPSCYHVVPPPVESKLPNFAEETLFYIFYSAPQDIVQLMVAEELYNRGWRFSTDLRVWITSGPLSQIDLHGDQSSQPSVIRGPFSVFNPATWSRQDTGGDFTVELSTLEATRPAAAIVQAERAARKDQQHTRSPNGASSAVGNTQSQQHASMQAAH</sequence>
<dbReference type="InterPro" id="IPR038635">
    <property type="entry name" value="CCR4-NOT_su2/3/5_C_sf"/>
</dbReference>
<dbReference type="HOGENOM" id="CLU_619653_0_0_1"/>
<evidence type="ECO:0000256" key="2">
    <source>
        <dbReference type="ARBA" id="ARBA00023015"/>
    </source>
</evidence>
<dbReference type="OrthoDB" id="25391at2759"/>
<dbReference type="GO" id="GO:0000289">
    <property type="term" value="P:nuclear-transcribed mRNA poly(A) tail shortening"/>
    <property type="evidence" value="ECO:0007669"/>
    <property type="project" value="UniProtKB-ARBA"/>
</dbReference>
<feature type="compositionally biased region" description="Polar residues" evidence="4">
    <location>
        <begin position="1"/>
        <end position="10"/>
    </location>
</feature>
<feature type="compositionally biased region" description="Polar residues" evidence="4">
    <location>
        <begin position="451"/>
        <end position="464"/>
    </location>
</feature>
<organism evidence="6 7">
    <name type="scientific">Trichosporon asahii var. asahii (strain ATCC 90039 / CBS 2479 / JCM 2466 / KCTC 7840 / NBRC 103889/ NCYC 2677 / UAMH 7654)</name>
    <name type="common">Yeast</name>
    <dbReference type="NCBI Taxonomy" id="1186058"/>
    <lineage>
        <taxon>Eukaryota</taxon>
        <taxon>Fungi</taxon>
        <taxon>Dikarya</taxon>
        <taxon>Basidiomycota</taxon>
        <taxon>Agaricomycotina</taxon>
        <taxon>Tremellomycetes</taxon>
        <taxon>Trichosporonales</taxon>
        <taxon>Trichosporonaceae</taxon>
        <taxon>Trichosporon</taxon>
    </lineage>
</organism>
<dbReference type="Gene3D" id="2.30.30.1020">
    <property type="entry name" value="CCR4-NOT complex subunit 2/3/5, C-terminal domain"/>
    <property type="match status" value="1"/>
</dbReference>
<dbReference type="RefSeq" id="XP_014177453.1">
    <property type="nucleotide sequence ID" value="XM_014321978.1"/>
</dbReference>
<dbReference type="GO" id="GO:0006355">
    <property type="term" value="P:regulation of DNA-templated transcription"/>
    <property type="evidence" value="ECO:0007669"/>
    <property type="project" value="InterPro"/>
</dbReference>
<feature type="compositionally biased region" description="Gly residues" evidence="4">
    <location>
        <begin position="73"/>
        <end position="82"/>
    </location>
</feature>
<feature type="compositionally biased region" description="Gly residues" evidence="4">
    <location>
        <begin position="40"/>
        <end position="56"/>
    </location>
</feature>
<feature type="compositionally biased region" description="Polar residues" evidence="4">
    <location>
        <begin position="195"/>
        <end position="213"/>
    </location>
</feature>
<dbReference type="Proteomes" id="UP000002748">
    <property type="component" value="Unassembled WGS sequence"/>
</dbReference>
<reference evidence="6 7" key="1">
    <citation type="journal article" date="2012" name="Eukaryot. Cell">
        <title>Draft genome sequence of CBS 2479, the standard type strain of Trichosporon asahii.</title>
        <authorList>
            <person name="Yang R.Y."/>
            <person name="Li H.T."/>
            <person name="Zhu H."/>
            <person name="Zhou G.P."/>
            <person name="Wang M."/>
            <person name="Wang L."/>
        </authorList>
    </citation>
    <scope>NUCLEOTIDE SEQUENCE [LARGE SCALE GENOMIC DNA]</scope>
    <source>
        <strain evidence="7">ATCC 90039 / CBS 2479 / JCM 2466 / KCTC 7840 / NCYC 2677 / UAMH 7654</strain>
    </source>
</reference>
<evidence type="ECO:0000313" key="6">
    <source>
        <dbReference type="EMBL" id="EJT46214.1"/>
    </source>
</evidence>
<name>J6EP78_TRIAS</name>
<dbReference type="EMBL" id="ALBS01000299">
    <property type="protein sequence ID" value="EJT46214.1"/>
    <property type="molecule type" value="Genomic_DNA"/>
</dbReference>
<dbReference type="VEuPathDB" id="FungiDB:A1Q1_05171"/>
<gene>
    <name evidence="6" type="ORF">A1Q1_05171</name>
</gene>
<dbReference type="Pfam" id="PF04153">
    <property type="entry name" value="NOT2_3_5_C"/>
    <property type="match status" value="1"/>
</dbReference>
<evidence type="ECO:0000313" key="7">
    <source>
        <dbReference type="Proteomes" id="UP000002748"/>
    </source>
</evidence>
<accession>J6EP78</accession>
<dbReference type="KEGG" id="tasa:A1Q1_05171"/>
<dbReference type="InterPro" id="IPR007282">
    <property type="entry name" value="NOT2/3/5_C"/>
</dbReference>
<comment type="similarity">
    <text evidence="1">Belongs to the CNOT2/3/5 family.</text>
</comment>
<feature type="compositionally biased region" description="Polar residues" evidence="4">
    <location>
        <begin position="221"/>
        <end position="237"/>
    </location>
</feature>
<feature type="region of interest" description="Disordered" evidence="4">
    <location>
        <begin position="1"/>
        <end position="243"/>
    </location>
</feature>
<evidence type="ECO:0000256" key="3">
    <source>
        <dbReference type="ARBA" id="ARBA00023163"/>
    </source>
</evidence>
<feature type="region of interest" description="Disordered" evidence="4">
    <location>
        <begin position="439"/>
        <end position="476"/>
    </location>
</feature>
<dbReference type="GO" id="GO:0030015">
    <property type="term" value="C:CCR4-NOT core complex"/>
    <property type="evidence" value="ECO:0007669"/>
    <property type="project" value="InterPro"/>
</dbReference>